<organism evidence="3 4">
    <name type="scientific">Martelella mediterranea DSM 17316</name>
    <dbReference type="NCBI Taxonomy" id="1122214"/>
    <lineage>
        <taxon>Bacteria</taxon>
        <taxon>Pseudomonadati</taxon>
        <taxon>Pseudomonadota</taxon>
        <taxon>Alphaproteobacteria</taxon>
        <taxon>Hyphomicrobiales</taxon>
        <taxon>Aurantimonadaceae</taxon>
        <taxon>Martelella</taxon>
    </lineage>
</organism>
<keyword evidence="4" id="KW-1185">Reference proteome</keyword>
<dbReference type="InterPro" id="IPR015421">
    <property type="entry name" value="PyrdxlP-dep_Trfase_major"/>
</dbReference>
<name>A0A1U9Z7J7_9HYPH</name>
<dbReference type="InterPro" id="IPR015422">
    <property type="entry name" value="PyrdxlP-dep_Trfase_small"/>
</dbReference>
<dbReference type="OrthoDB" id="9768668at2"/>
<dbReference type="EMBL" id="CP020330">
    <property type="protein sequence ID" value="AQZ53600.1"/>
    <property type="molecule type" value="Genomic_DNA"/>
</dbReference>
<dbReference type="InterPro" id="IPR000653">
    <property type="entry name" value="DegT/StrS_aminotransferase"/>
</dbReference>
<dbReference type="PANTHER" id="PTHR30244:SF34">
    <property type="entry name" value="DTDP-4-AMINO-4,6-DIDEOXYGALACTOSE TRANSAMINASE"/>
    <property type="match status" value="1"/>
</dbReference>
<sequence>MAPKPFAGTFTQQEPLGEAAIAAAIRVLESGRLHRYNTVAGETAEAALLEAEFAAFQGVDYCLACASGGYAMHIALMAAGLKHGEPVLTNGFTLSPVPGAIVNAGGKPVLVECTRNLVIDLDDLEQKAAGARFLLLSHMRGHIADMDRLMAIADRHGLTVIEDCAHTMGADWNGTKSGNFGLAACFSTQTYKHMNSGEGGLLTSNDPDFMARAIILSGSYMLYERHGAAPARSHFEKARLETPNCSGRMDNLRAAILRPQLAGLEKNIERWNDRYSTIETALKSSGLFHLPERPAAEHPVGSSIQFLAEDIAPDAARAFVANAKALGVELKWFGDADPVAFTSNHHSWRFIADQALPKTDRVLSGLFDMRIPLTFSIDDCAHIAAIIIHCGEQMRLKGAA</sequence>
<protein>
    <submittedName>
        <fullName evidence="3">UDP-2-acetamido-2-deoxy-3-oxo-D-glucuronate aminotransferase</fullName>
        <ecNumber evidence="3">2.6.1.98</ecNumber>
    </submittedName>
</protein>
<dbReference type="Pfam" id="PF01041">
    <property type="entry name" value="DegT_DnrJ_EryC1"/>
    <property type="match status" value="1"/>
</dbReference>
<comment type="similarity">
    <text evidence="1 2">Belongs to the DegT/DnrJ/EryC1 family.</text>
</comment>
<dbReference type="GO" id="GO:0000271">
    <property type="term" value="P:polysaccharide biosynthetic process"/>
    <property type="evidence" value="ECO:0007669"/>
    <property type="project" value="TreeGrafter"/>
</dbReference>
<proteinExistence type="inferred from homology"/>
<reference evidence="3 4" key="1">
    <citation type="submission" date="2017-03" db="EMBL/GenBank/DDBJ databases">
        <title>Foreign affairs: Plasmid Transfer between Roseobacters and Rhizobia.</title>
        <authorList>
            <person name="Bartling P."/>
            <person name="Bunk B."/>
            <person name="Overmann J."/>
            <person name="Brinkmann H."/>
            <person name="Petersen J."/>
        </authorList>
    </citation>
    <scope>NUCLEOTIDE SEQUENCE [LARGE SCALE GENOMIC DNA]</scope>
    <source>
        <strain evidence="3 4">MACL11</strain>
    </source>
</reference>
<dbReference type="EC" id="2.6.1.98" evidence="3"/>
<evidence type="ECO:0000313" key="3">
    <source>
        <dbReference type="EMBL" id="AQZ53600.1"/>
    </source>
</evidence>
<dbReference type="Gene3D" id="3.90.1150.10">
    <property type="entry name" value="Aspartate Aminotransferase, domain 1"/>
    <property type="match status" value="1"/>
</dbReference>
<dbReference type="AlphaFoldDB" id="A0A1U9Z7J7"/>
<keyword evidence="3" id="KW-0808">Transferase</keyword>
<evidence type="ECO:0000313" key="4">
    <source>
        <dbReference type="Proteomes" id="UP000191135"/>
    </source>
</evidence>
<evidence type="ECO:0000256" key="1">
    <source>
        <dbReference type="ARBA" id="ARBA00037999"/>
    </source>
</evidence>
<dbReference type="GO" id="GO:0008483">
    <property type="term" value="F:transaminase activity"/>
    <property type="evidence" value="ECO:0007669"/>
    <property type="project" value="UniProtKB-KW"/>
</dbReference>
<dbReference type="STRING" id="1122214.Mame_04308"/>
<gene>
    <name evidence="3" type="primary">wbpE</name>
    <name evidence="3" type="ORF">Mame_04308</name>
</gene>
<dbReference type="InterPro" id="IPR015424">
    <property type="entry name" value="PyrdxlP-dep_Trfase"/>
</dbReference>
<dbReference type="eggNOG" id="COG0399">
    <property type="taxonomic scope" value="Bacteria"/>
</dbReference>
<dbReference type="PANTHER" id="PTHR30244">
    <property type="entry name" value="TRANSAMINASE"/>
    <property type="match status" value="1"/>
</dbReference>
<dbReference type="SUPFAM" id="SSF53383">
    <property type="entry name" value="PLP-dependent transferases"/>
    <property type="match status" value="1"/>
</dbReference>
<dbReference type="Gene3D" id="3.40.640.10">
    <property type="entry name" value="Type I PLP-dependent aspartate aminotransferase-like (Major domain)"/>
    <property type="match status" value="1"/>
</dbReference>
<accession>A0A1U9Z7J7</accession>
<dbReference type="Proteomes" id="UP000191135">
    <property type="component" value="Chromosome"/>
</dbReference>
<dbReference type="GO" id="GO:0030170">
    <property type="term" value="F:pyridoxal phosphate binding"/>
    <property type="evidence" value="ECO:0007669"/>
    <property type="project" value="TreeGrafter"/>
</dbReference>
<keyword evidence="3" id="KW-0032">Aminotransferase</keyword>
<dbReference type="RefSeq" id="WP_018064346.1">
    <property type="nucleotide sequence ID" value="NZ_AQWH01000007.1"/>
</dbReference>
<dbReference type="KEGG" id="mmed:Mame_04308"/>
<evidence type="ECO:0000256" key="2">
    <source>
        <dbReference type="RuleBase" id="RU004508"/>
    </source>
</evidence>
<keyword evidence="2" id="KW-0663">Pyridoxal phosphate</keyword>